<accession>A0A0F8ZAD7</accession>
<feature type="region of interest" description="Disordered" evidence="1">
    <location>
        <begin position="157"/>
        <end position="188"/>
    </location>
</feature>
<feature type="compositionally biased region" description="Acidic residues" evidence="1">
    <location>
        <begin position="164"/>
        <end position="188"/>
    </location>
</feature>
<proteinExistence type="predicted"/>
<reference evidence="2" key="1">
    <citation type="journal article" date="2015" name="Nature">
        <title>Complex archaea that bridge the gap between prokaryotes and eukaryotes.</title>
        <authorList>
            <person name="Spang A."/>
            <person name="Saw J.H."/>
            <person name="Jorgensen S.L."/>
            <person name="Zaremba-Niedzwiedzka K."/>
            <person name="Martijn J."/>
            <person name="Lind A.E."/>
            <person name="van Eijk R."/>
            <person name="Schleper C."/>
            <person name="Guy L."/>
            <person name="Ettema T.J."/>
        </authorList>
    </citation>
    <scope>NUCLEOTIDE SEQUENCE</scope>
</reference>
<sequence length="188" mass="20921">MSQDVEGYVEEISVSHSKEGASRSWTRMGFKVDGKQYSAFKNQENADALAAVGRGDKVKVRFTSNTKDGKTYNNIDKIKVLEKGKPEDKVSVGDRDVRVNFGFARDSAITLVLGALAYDAKQSDLKDRIVTLPAKKDRLDAVVALIEELAVRFAESSWNASTNMEEETGEEENTEQEAEKEAEEDDEF</sequence>
<evidence type="ECO:0000313" key="2">
    <source>
        <dbReference type="EMBL" id="KKK90718.1"/>
    </source>
</evidence>
<dbReference type="EMBL" id="LAZR01048971">
    <property type="protein sequence ID" value="KKK90718.1"/>
    <property type="molecule type" value="Genomic_DNA"/>
</dbReference>
<organism evidence="2">
    <name type="scientific">marine sediment metagenome</name>
    <dbReference type="NCBI Taxonomy" id="412755"/>
    <lineage>
        <taxon>unclassified sequences</taxon>
        <taxon>metagenomes</taxon>
        <taxon>ecological metagenomes</taxon>
    </lineage>
</organism>
<name>A0A0F8ZAD7_9ZZZZ</name>
<dbReference type="AlphaFoldDB" id="A0A0F8ZAD7"/>
<comment type="caution">
    <text evidence="2">The sequence shown here is derived from an EMBL/GenBank/DDBJ whole genome shotgun (WGS) entry which is preliminary data.</text>
</comment>
<gene>
    <name evidence="2" type="ORF">LCGC14_2720190</name>
</gene>
<evidence type="ECO:0000256" key="1">
    <source>
        <dbReference type="SAM" id="MobiDB-lite"/>
    </source>
</evidence>
<protein>
    <submittedName>
        <fullName evidence="2">Uncharacterized protein</fullName>
    </submittedName>
</protein>